<dbReference type="HOGENOM" id="CLU_859859_0_0_7"/>
<evidence type="ECO:0000259" key="2">
    <source>
        <dbReference type="Pfam" id="PF09681"/>
    </source>
</evidence>
<keyword evidence="4" id="KW-1185">Reference proteome</keyword>
<organism evidence="3 4">
    <name type="scientific">Trichlorobacter lovleyi (strain ATCC BAA-1151 / DSM 17278 / SZ)</name>
    <name type="common">Geobacter lovleyi</name>
    <dbReference type="NCBI Taxonomy" id="398767"/>
    <lineage>
        <taxon>Bacteria</taxon>
        <taxon>Pseudomonadati</taxon>
        <taxon>Thermodesulfobacteriota</taxon>
        <taxon>Desulfuromonadia</taxon>
        <taxon>Geobacterales</taxon>
        <taxon>Geobacteraceae</taxon>
        <taxon>Trichlorobacter</taxon>
    </lineage>
</organism>
<name>B3E516_TRIL1</name>
<dbReference type="InterPro" id="IPR053162">
    <property type="entry name" value="DnaD"/>
</dbReference>
<dbReference type="Proteomes" id="UP000002420">
    <property type="component" value="Chromosome"/>
</dbReference>
<feature type="domain" description="Phage replisome organiser N-terminal" evidence="2">
    <location>
        <begin position="3"/>
        <end position="122"/>
    </location>
</feature>
<protein>
    <submittedName>
        <fullName evidence="3">Phage replisome organizer</fullName>
    </submittedName>
</protein>
<evidence type="ECO:0000313" key="4">
    <source>
        <dbReference type="Proteomes" id="UP000002420"/>
    </source>
</evidence>
<dbReference type="InterPro" id="IPR010056">
    <property type="entry name" value="Phage_rep_org__N"/>
</dbReference>
<feature type="compositionally biased region" description="Basic and acidic residues" evidence="1">
    <location>
        <begin position="136"/>
        <end position="162"/>
    </location>
</feature>
<dbReference type="NCBIfam" id="TIGR01714">
    <property type="entry name" value="phage_rep_org_N"/>
    <property type="match status" value="1"/>
</dbReference>
<dbReference type="PANTHER" id="PTHR37293">
    <property type="entry name" value="PHAGE REPLICATION PROTEIN-RELATED"/>
    <property type="match status" value="1"/>
</dbReference>
<dbReference type="AlphaFoldDB" id="B3E516"/>
<reference evidence="3 4" key="1">
    <citation type="submission" date="2008-05" db="EMBL/GenBank/DDBJ databases">
        <title>Complete sequence of chromosome of Geobacter lovleyi SZ.</title>
        <authorList>
            <consortium name="US DOE Joint Genome Institute"/>
            <person name="Lucas S."/>
            <person name="Copeland A."/>
            <person name="Lapidus A."/>
            <person name="Glavina del Rio T."/>
            <person name="Dalin E."/>
            <person name="Tice H."/>
            <person name="Bruce D."/>
            <person name="Goodwin L."/>
            <person name="Pitluck S."/>
            <person name="Chertkov O."/>
            <person name="Meincke L."/>
            <person name="Brettin T."/>
            <person name="Detter J.C."/>
            <person name="Han C."/>
            <person name="Tapia R."/>
            <person name="Kuske C.R."/>
            <person name="Schmutz J."/>
            <person name="Larimer F."/>
            <person name="Land M."/>
            <person name="Hauser L."/>
            <person name="Kyrpides N."/>
            <person name="Mikhailova N."/>
            <person name="Sung Y."/>
            <person name="Fletcher K.E."/>
            <person name="Ritalahti K.M."/>
            <person name="Loeffler F.E."/>
            <person name="Richardson P."/>
        </authorList>
    </citation>
    <scope>NUCLEOTIDE SEQUENCE [LARGE SCALE GENOMIC DNA]</scope>
    <source>
        <strain evidence="4">ATCC BAA-1151 / DSM 17278 / SZ</strain>
    </source>
</reference>
<accession>B3E516</accession>
<sequence>MDWIKIMCNILDHRKIKMIRKGPEGNTLVLLWLLMLAEAGKCNRGGYLMVSDSLPYTAETISMVTDIALPTVQLGLTIFAGLEMIDQQDGIIFIANWSKYQSEDKLEKRRENDRERKQRHRKKQRDNLLALPEPGDVSRDSHVDRSRDVTPENRTEKKIEKTTTEQIHSLLSDTPFSVVSDNELIVLIKRHGEEKVELAADIAAVSWRREHKEIRNPGGYLQSLCVNPVLPELYEPPYVRAAKSKAAAERKRAEKDKQEKLSETEAQESIERDDYWHSLSEEARQKFIDDIKVSSPFGQCIPEEGAVALARLTAWESRSQMITNTGITGEHTH</sequence>
<gene>
    <name evidence="3" type="ordered locus">Glov_0857</name>
</gene>
<evidence type="ECO:0000256" key="1">
    <source>
        <dbReference type="SAM" id="MobiDB-lite"/>
    </source>
</evidence>
<feature type="region of interest" description="Disordered" evidence="1">
    <location>
        <begin position="249"/>
        <end position="269"/>
    </location>
</feature>
<proteinExistence type="predicted"/>
<dbReference type="PANTHER" id="PTHR37293:SF7">
    <property type="entry name" value="HYPOTHETICAL PHAGE PROTEIN"/>
    <property type="match status" value="1"/>
</dbReference>
<dbReference type="Pfam" id="PF09681">
    <property type="entry name" value="Phage_rep_org_N"/>
    <property type="match status" value="1"/>
</dbReference>
<evidence type="ECO:0000313" key="3">
    <source>
        <dbReference type="EMBL" id="ACD94581.1"/>
    </source>
</evidence>
<feature type="region of interest" description="Disordered" evidence="1">
    <location>
        <begin position="104"/>
        <end position="162"/>
    </location>
</feature>
<dbReference type="eggNOG" id="ENOG5030J04">
    <property type="taxonomic scope" value="Bacteria"/>
</dbReference>
<dbReference type="KEGG" id="glo:Glov_0857"/>
<feature type="compositionally biased region" description="Basic and acidic residues" evidence="1">
    <location>
        <begin position="104"/>
        <end position="116"/>
    </location>
</feature>
<dbReference type="EMBL" id="CP001089">
    <property type="protein sequence ID" value="ACD94581.1"/>
    <property type="molecule type" value="Genomic_DNA"/>
</dbReference>